<feature type="compositionally biased region" description="Basic and acidic residues" evidence="1">
    <location>
        <begin position="43"/>
        <end position="57"/>
    </location>
</feature>
<feature type="region of interest" description="Disordered" evidence="1">
    <location>
        <begin position="38"/>
        <end position="60"/>
    </location>
</feature>
<evidence type="ECO:0000313" key="3">
    <source>
        <dbReference type="Proteomes" id="UP001172155"/>
    </source>
</evidence>
<feature type="region of interest" description="Disordered" evidence="1">
    <location>
        <begin position="246"/>
        <end position="279"/>
    </location>
</feature>
<gene>
    <name evidence="2" type="ORF">B0T18DRAFT_392313</name>
</gene>
<comment type="caution">
    <text evidence="2">The sequence shown here is derived from an EMBL/GenBank/DDBJ whole genome shotgun (WGS) entry which is preliminary data.</text>
</comment>
<reference evidence="2" key="1">
    <citation type="submission" date="2023-06" db="EMBL/GenBank/DDBJ databases">
        <title>Genome-scale phylogeny and comparative genomics of the fungal order Sordariales.</title>
        <authorList>
            <consortium name="Lawrence Berkeley National Laboratory"/>
            <person name="Hensen N."/>
            <person name="Bonometti L."/>
            <person name="Westerberg I."/>
            <person name="Brannstrom I.O."/>
            <person name="Guillou S."/>
            <person name="Cros-Aarteil S."/>
            <person name="Calhoun S."/>
            <person name="Haridas S."/>
            <person name="Kuo A."/>
            <person name="Mondo S."/>
            <person name="Pangilinan J."/>
            <person name="Riley R."/>
            <person name="LaButti K."/>
            <person name="Andreopoulos B."/>
            <person name="Lipzen A."/>
            <person name="Chen C."/>
            <person name="Yanf M."/>
            <person name="Daum C."/>
            <person name="Ng V."/>
            <person name="Clum A."/>
            <person name="Steindorff A."/>
            <person name="Ohm R."/>
            <person name="Martin F."/>
            <person name="Silar P."/>
            <person name="Natvig D."/>
            <person name="Lalanne C."/>
            <person name="Gautier V."/>
            <person name="Ament-velasquez S.L."/>
            <person name="Kruys A."/>
            <person name="Hutchinson M.I."/>
            <person name="Powell A.J."/>
            <person name="Barry K."/>
            <person name="Miller A.N."/>
            <person name="Grigoriev I.V."/>
            <person name="Debuchy R."/>
            <person name="Gladieux P."/>
            <person name="Thoren M.H."/>
            <person name="Johannesson H."/>
        </authorList>
    </citation>
    <scope>NUCLEOTIDE SEQUENCE</scope>
    <source>
        <strain evidence="2">SMH3187-1</strain>
    </source>
</reference>
<sequence>MVDSWALRLAGFTCRWRKPTDRQLRSGEGLHSSRARIMVAPRTTKDGEDSSRQDHRSPRPLLRIYQLDVQDMDQIDLLPSPGFETHQADLAAPPAISGVFLVARARRQRAGANRGVGSHVLGSMLRPDTTANERVTQVSVAMIRQQRGGSADDGLPQWLACARIKRPCHELVGFSVNPGSNRLRGKEAASACYSVAGTALAWHVGHPGMASGVPWPRTTATYAVKFARHGWTGGLNPRAAASYCVESKSEYRPQREPRSSFAGDDSEPSRWQSRASRQS</sequence>
<keyword evidence="3" id="KW-1185">Reference proteome</keyword>
<evidence type="ECO:0000256" key="1">
    <source>
        <dbReference type="SAM" id="MobiDB-lite"/>
    </source>
</evidence>
<feature type="compositionally biased region" description="Basic and acidic residues" evidence="1">
    <location>
        <begin position="247"/>
        <end position="258"/>
    </location>
</feature>
<proteinExistence type="predicted"/>
<evidence type="ECO:0000313" key="2">
    <source>
        <dbReference type="EMBL" id="KAK0743560.1"/>
    </source>
</evidence>
<dbReference type="AlphaFoldDB" id="A0AA40EQD1"/>
<dbReference type="EMBL" id="JAUKUD010000005">
    <property type="protein sequence ID" value="KAK0743560.1"/>
    <property type="molecule type" value="Genomic_DNA"/>
</dbReference>
<accession>A0AA40EQD1</accession>
<protein>
    <submittedName>
        <fullName evidence="2">Uncharacterized protein</fullName>
    </submittedName>
</protein>
<organism evidence="2 3">
    <name type="scientific">Schizothecium vesticola</name>
    <dbReference type="NCBI Taxonomy" id="314040"/>
    <lineage>
        <taxon>Eukaryota</taxon>
        <taxon>Fungi</taxon>
        <taxon>Dikarya</taxon>
        <taxon>Ascomycota</taxon>
        <taxon>Pezizomycotina</taxon>
        <taxon>Sordariomycetes</taxon>
        <taxon>Sordariomycetidae</taxon>
        <taxon>Sordariales</taxon>
        <taxon>Schizotheciaceae</taxon>
        <taxon>Schizothecium</taxon>
    </lineage>
</organism>
<dbReference type="Proteomes" id="UP001172155">
    <property type="component" value="Unassembled WGS sequence"/>
</dbReference>
<name>A0AA40EQD1_9PEZI</name>
<feature type="compositionally biased region" description="Polar residues" evidence="1">
    <location>
        <begin position="269"/>
        <end position="279"/>
    </location>
</feature>